<dbReference type="OrthoDB" id="413314at2759"/>
<dbReference type="InterPro" id="IPR051164">
    <property type="entry name" value="NmrA-like_oxidored"/>
</dbReference>
<name>A0A6A5SIB5_9PLEO</name>
<dbReference type="InterPro" id="IPR036291">
    <property type="entry name" value="NAD(P)-bd_dom_sf"/>
</dbReference>
<keyword evidence="3" id="KW-1185">Reference proteome</keyword>
<gene>
    <name evidence="2" type="ORF">EJ02DRAFT_504195</name>
</gene>
<protein>
    <recommendedName>
        <fullName evidence="4">NAD(P)-binding protein</fullName>
    </recommendedName>
</protein>
<evidence type="ECO:0000313" key="2">
    <source>
        <dbReference type="EMBL" id="KAF1940385.1"/>
    </source>
</evidence>
<reference evidence="2" key="1">
    <citation type="journal article" date="2020" name="Stud. Mycol.">
        <title>101 Dothideomycetes genomes: a test case for predicting lifestyles and emergence of pathogens.</title>
        <authorList>
            <person name="Haridas S."/>
            <person name="Albert R."/>
            <person name="Binder M."/>
            <person name="Bloem J."/>
            <person name="Labutti K."/>
            <person name="Salamov A."/>
            <person name="Andreopoulos B."/>
            <person name="Baker S."/>
            <person name="Barry K."/>
            <person name="Bills G."/>
            <person name="Bluhm B."/>
            <person name="Cannon C."/>
            <person name="Castanera R."/>
            <person name="Culley D."/>
            <person name="Daum C."/>
            <person name="Ezra D."/>
            <person name="Gonzalez J."/>
            <person name="Henrissat B."/>
            <person name="Kuo A."/>
            <person name="Liang C."/>
            <person name="Lipzen A."/>
            <person name="Lutzoni F."/>
            <person name="Magnuson J."/>
            <person name="Mondo S."/>
            <person name="Nolan M."/>
            <person name="Ohm R."/>
            <person name="Pangilinan J."/>
            <person name="Park H.-J."/>
            <person name="Ramirez L."/>
            <person name="Alfaro M."/>
            <person name="Sun H."/>
            <person name="Tritt A."/>
            <person name="Yoshinaga Y."/>
            <person name="Zwiers L.-H."/>
            <person name="Turgeon B."/>
            <person name="Goodwin S."/>
            <person name="Spatafora J."/>
            <person name="Crous P."/>
            <person name="Grigoriev I."/>
        </authorList>
    </citation>
    <scope>NUCLEOTIDE SEQUENCE</scope>
    <source>
        <strain evidence="2">CBS 161.51</strain>
    </source>
</reference>
<proteinExistence type="predicted"/>
<evidence type="ECO:0000256" key="1">
    <source>
        <dbReference type="ARBA" id="ARBA00022857"/>
    </source>
</evidence>
<dbReference type="AlphaFoldDB" id="A0A6A5SIB5"/>
<keyword evidence="1" id="KW-0521">NADP</keyword>
<dbReference type="SUPFAM" id="SSF51735">
    <property type="entry name" value="NAD(P)-binding Rossmann-fold domains"/>
    <property type="match status" value="1"/>
</dbReference>
<dbReference type="EMBL" id="ML976064">
    <property type="protein sequence ID" value="KAF1940385.1"/>
    <property type="molecule type" value="Genomic_DNA"/>
</dbReference>
<evidence type="ECO:0008006" key="4">
    <source>
        <dbReference type="Google" id="ProtNLM"/>
    </source>
</evidence>
<dbReference type="Gene3D" id="3.40.50.720">
    <property type="entry name" value="NAD(P)-binding Rossmann-like Domain"/>
    <property type="match status" value="2"/>
</dbReference>
<dbReference type="PANTHER" id="PTHR42748:SF31">
    <property type="entry name" value="NMRA-LIKE DOMAIN-CONTAINING PROTEIN-RELATED"/>
    <property type="match status" value="1"/>
</dbReference>
<organism evidence="2 3">
    <name type="scientific">Clathrospora elynae</name>
    <dbReference type="NCBI Taxonomy" id="706981"/>
    <lineage>
        <taxon>Eukaryota</taxon>
        <taxon>Fungi</taxon>
        <taxon>Dikarya</taxon>
        <taxon>Ascomycota</taxon>
        <taxon>Pezizomycotina</taxon>
        <taxon>Dothideomycetes</taxon>
        <taxon>Pleosporomycetidae</taxon>
        <taxon>Pleosporales</taxon>
        <taxon>Diademaceae</taxon>
        <taxon>Clathrospora</taxon>
    </lineage>
</organism>
<sequence>MAPSAFVAGATGNTGQNVIRMLPDLLKSAGEDYRILALTRNMQSEAANEFAKIPQVEGLYRSTQPTPPPSKYTGESTLLVAMLQAGFKPVSTVYYGRTHWTIEEALSHPDFAALQWTSLRAIILASFTLGATTQWVKGYRRTGEQTALKLTLGKYDKVAAVDSDDVGRVVATLLALSDPAPHNKKRYIIRGAEDTTGQDIVDMVEQATGAQIEDVEWRDTSIIDELPKQGYPEIFVVSIRTSLDPIWPGKCTVDGVPTSKEIIDLAPPTTTAAESFKALIALDAPGGV</sequence>
<dbReference type="Proteomes" id="UP000800038">
    <property type="component" value="Unassembled WGS sequence"/>
</dbReference>
<accession>A0A6A5SIB5</accession>
<dbReference type="PANTHER" id="PTHR42748">
    <property type="entry name" value="NITROGEN METABOLITE REPRESSION PROTEIN NMRA FAMILY MEMBER"/>
    <property type="match status" value="1"/>
</dbReference>
<dbReference type="GO" id="GO:0005634">
    <property type="term" value="C:nucleus"/>
    <property type="evidence" value="ECO:0007669"/>
    <property type="project" value="TreeGrafter"/>
</dbReference>
<evidence type="ECO:0000313" key="3">
    <source>
        <dbReference type="Proteomes" id="UP000800038"/>
    </source>
</evidence>